<feature type="non-terminal residue" evidence="1">
    <location>
        <position position="1"/>
    </location>
</feature>
<evidence type="ECO:0000313" key="1">
    <source>
        <dbReference type="EMBL" id="GAI71835.1"/>
    </source>
</evidence>
<protein>
    <submittedName>
        <fullName evidence="1">Uncharacterized protein</fullName>
    </submittedName>
</protein>
<gene>
    <name evidence="1" type="ORF">S06H3_65827</name>
</gene>
<name>X1S8S0_9ZZZZ</name>
<proteinExistence type="predicted"/>
<accession>X1S8S0</accession>
<comment type="caution">
    <text evidence="1">The sequence shown here is derived from an EMBL/GenBank/DDBJ whole genome shotgun (WGS) entry which is preliminary data.</text>
</comment>
<sequence length="58" mass="6675">IVIKPKVEPMTKLEPVVAIGNLKVNLTVENDGYIEVNFKIHKSQKRLLEKILQDTIYL</sequence>
<dbReference type="EMBL" id="BARV01044510">
    <property type="protein sequence ID" value="GAI71835.1"/>
    <property type="molecule type" value="Genomic_DNA"/>
</dbReference>
<reference evidence="1" key="1">
    <citation type="journal article" date="2014" name="Front. Microbiol.">
        <title>High frequency of phylogenetically diverse reductive dehalogenase-homologous genes in deep subseafloor sedimentary metagenomes.</title>
        <authorList>
            <person name="Kawai M."/>
            <person name="Futagami T."/>
            <person name="Toyoda A."/>
            <person name="Takaki Y."/>
            <person name="Nishi S."/>
            <person name="Hori S."/>
            <person name="Arai W."/>
            <person name="Tsubouchi T."/>
            <person name="Morono Y."/>
            <person name="Uchiyama I."/>
            <person name="Ito T."/>
            <person name="Fujiyama A."/>
            <person name="Inagaki F."/>
            <person name="Takami H."/>
        </authorList>
    </citation>
    <scope>NUCLEOTIDE SEQUENCE</scope>
    <source>
        <strain evidence="1">Expedition CK06-06</strain>
    </source>
</reference>
<organism evidence="1">
    <name type="scientific">marine sediment metagenome</name>
    <dbReference type="NCBI Taxonomy" id="412755"/>
    <lineage>
        <taxon>unclassified sequences</taxon>
        <taxon>metagenomes</taxon>
        <taxon>ecological metagenomes</taxon>
    </lineage>
</organism>
<dbReference type="AlphaFoldDB" id="X1S8S0"/>